<keyword evidence="6" id="KW-0533">Nickel</keyword>
<keyword evidence="14" id="KW-0732">Signal</keyword>
<evidence type="ECO:0000313" key="15">
    <source>
        <dbReference type="EMBL" id="CAB3744962.1"/>
    </source>
</evidence>
<evidence type="ECO:0000313" key="17">
    <source>
        <dbReference type="Proteomes" id="UP000235659"/>
    </source>
</evidence>
<comment type="similarity">
    <text evidence="13">Belongs to the NiCoT transporter (TC 2.A.52) family.</text>
</comment>
<keyword evidence="4 13" id="KW-0813">Transport</keyword>
<keyword evidence="12" id="KW-0170">Cobalt</keyword>
<keyword evidence="17" id="KW-1185">Reference proteome</keyword>
<dbReference type="EMBL" id="PNXY01000083">
    <property type="protein sequence ID" value="PMS16930.1"/>
    <property type="molecule type" value="Genomic_DNA"/>
</dbReference>
<dbReference type="GO" id="GO:0032025">
    <property type="term" value="P:response to cobalt ion"/>
    <property type="evidence" value="ECO:0007669"/>
    <property type="project" value="TreeGrafter"/>
</dbReference>
<evidence type="ECO:0000313" key="16">
    <source>
        <dbReference type="EMBL" id="PMS16930.1"/>
    </source>
</evidence>
<accession>A0A2N7VIG6</accession>
<dbReference type="GO" id="GO:0015099">
    <property type="term" value="F:nickel cation transmembrane transporter activity"/>
    <property type="evidence" value="ECO:0007669"/>
    <property type="project" value="UniProtKB-UniRule"/>
</dbReference>
<feature type="transmembrane region" description="Helical" evidence="13">
    <location>
        <begin position="138"/>
        <end position="163"/>
    </location>
</feature>
<protein>
    <recommendedName>
        <fullName evidence="13">Nickel/cobalt efflux system</fullName>
    </recommendedName>
</protein>
<feature type="transmembrane region" description="Helical" evidence="13">
    <location>
        <begin position="297"/>
        <end position="324"/>
    </location>
</feature>
<evidence type="ECO:0000256" key="12">
    <source>
        <dbReference type="ARBA" id="ARBA00023285"/>
    </source>
</evidence>
<dbReference type="PANTHER" id="PTHR40659">
    <property type="entry name" value="NICKEL/COBALT EFFLUX SYSTEM RCNA"/>
    <property type="match status" value="1"/>
</dbReference>
<dbReference type="Pfam" id="PF03824">
    <property type="entry name" value="NicO"/>
    <property type="match status" value="1"/>
</dbReference>
<evidence type="ECO:0000256" key="2">
    <source>
        <dbReference type="ARBA" id="ARBA00004651"/>
    </source>
</evidence>
<keyword evidence="5" id="KW-1003">Cell membrane</keyword>
<organism evidence="15 18">
    <name type="scientific">Paraburkholderia rhynchosiae</name>
    <dbReference type="NCBI Taxonomy" id="487049"/>
    <lineage>
        <taxon>Bacteria</taxon>
        <taxon>Pseudomonadati</taxon>
        <taxon>Pseudomonadota</taxon>
        <taxon>Betaproteobacteria</taxon>
        <taxon>Burkholderiales</taxon>
        <taxon>Burkholderiaceae</taxon>
        <taxon>Paraburkholderia</taxon>
    </lineage>
</organism>
<dbReference type="EMBL" id="CADIJZ010000085">
    <property type="protein sequence ID" value="CAB3744962.1"/>
    <property type="molecule type" value="Genomic_DNA"/>
</dbReference>
<dbReference type="InterPro" id="IPR051224">
    <property type="entry name" value="NiCoT_RcnA"/>
</dbReference>
<proteinExistence type="inferred from homology"/>
<dbReference type="GO" id="GO:0006824">
    <property type="term" value="P:cobalt ion transport"/>
    <property type="evidence" value="ECO:0007669"/>
    <property type="project" value="UniProtKB-KW"/>
</dbReference>
<dbReference type="GO" id="GO:0046583">
    <property type="term" value="F:monoatomic cation efflux transmembrane transporter activity"/>
    <property type="evidence" value="ECO:0007669"/>
    <property type="project" value="TreeGrafter"/>
</dbReference>
<evidence type="ECO:0000256" key="8">
    <source>
        <dbReference type="ARBA" id="ARBA00022989"/>
    </source>
</evidence>
<evidence type="ECO:0000256" key="5">
    <source>
        <dbReference type="ARBA" id="ARBA00022475"/>
    </source>
</evidence>
<dbReference type="GO" id="GO:0010045">
    <property type="term" value="P:response to nickel cation"/>
    <property type="evidence" value="ECO:0007669"/>
    <property type="project" value="TreeGrafter"/>
</dbReference>
<feature type="signal peptide" evidence="14">
    <location>
        <begin position="1"/>
        <end position="27"/>
    </location>
</feature>
<feature type="transmembrane region" description="Helical" evidence="13">
    <location>
        <begin position="345"/>
        <end position="368"/>
    </location>
</feature>
<feature type="chain" id="PRO_5044384097" description="Nickel/cobalt efflux system" evidence="14">
    <location>
        <begin position="28"/>
        <end position="374"/>
    </location>
</feature>
<feature type="transmembrane region" description="Helical" evidence="13">
    <location>
        <begin position="183"/>
        <end position="201"/>
    </location>
</feature>
<name>A0A2N7VIG6_9BURK</name>
<evidence type="ECO:0000256" key="14">
    <source>
        <dbReference type="SAM" id="SignalP"/>
    </source>
</evidence>
<dbReference type="Proteomes" id="UP000494205">
    <property type="component" value="Unassembled WGS sequence"/>
</dbReference>
<evidence type="ECO:0000256" key="4">
    <source>
        <dbReference type="ARBA" id="ARBA00022448"/>
    </source>
</evidence>
<reference evidence="16 17" key="1">
    <citation type="submission" date="2018-01" db="EMBL/GenBank/DDBJ databases">
        <title>Whole genome analyses suggest that Burkholderia sensu lato contains two further novel genera in the rhizoxinica-symbiotica group Mycetohabitans gen. nov., and Trinickia gen. nov.: implications for the evolution of diazotrophy and nodulation in the Burkholderiaceae.</title>
        <authorList>
            <person name="Estrada-de los Santos P."/>
            <person name="Palmer M."/>
            <person name="Chavez-Ramirez B."/>
            <person name="Beukes C."/>
            <person name="Steenkamp E.T."/>
            <person name="Hirsch A.M."/>
            <person name="Manyaka P."/>
            <person name="Maluk M."/>
            <person name="Lafos M."/>
            <person name="Crook M."/>
            <person name="Gross E."/>
            <person name="Simon M.F."/>
            <person name="Bueno dos Reis Junior F."/>
            <person name="Poole P.S."/>
            <person name="Venter S.N."/>
            <person name="James E.K."/>
        </authorList>
    </citation>
    <scope>NUCLEOTIDE SEQUENCE [LARGE SCALE GENOMIC DNA]</scope>
    <source>
        <strain evidence="16 17">WSM 3937</strain>
    </source>
</reference>
<dbReference type="GO" id="GO:0005886">
    <property type="term" value="C:plasma membrane"/>
    <property type="evidence" value="ECO:0007669"/>
    <property type="project" value="UniProtKB-SubCell"/>
</dbReference>
<evidence type="ECO:0000256" key="11">
    <source>
        <dbReference type="ARBA" id="ARBA00023136"/>
    </source>
</evidence>
<feature type="transmembrane region" description="Helical" evidence="13">
    <location>
        <begin position="100"/>
        <end position="118"/>
    </location>
</feature>
<evidence type="ECO:0000256" key="9">
    <source>
        <dbReference type="ARBA" id="ARBA00023065"/>
    </source>
</evidence>
<dbReference type="OrthoDB" id="8617493at2"/>
<evidence type="ECO:0000256" key="3">
    <source>
        <dbReference type="ARBA" id="ARBA00022426"/>
    </source>
</evidence>
<evidence type="ECO:0000256" key="1">
    <source>
        <dbReference type="ARBA" id="ARBA00002510"/>
    </source>
</evidence>
<dbReference type="Proteomes" id="UP000235659">
    <property type="component" value="Unassembled WGS sequence"/>
</dbReference>
<keyword evidence="11 13" id="KW-0472">Membrane</keyword>
<keyword evidence="8 13" id="KW-1133">Transmembrane helix</keyword>
<dbReference type="RefSeq" id="WP_102636822.1">
    <property type="nucleotide sequence ID" value="NZ_CADIJZ010000085.1"/>
</dbReference>
<dbReference type="PANTHER" id="PTHR40659:SF1">
    <property type="entry name" value="NICKEL_COBALT EFFLUX SYSTEM RCNA"/>
    <property type="match status" value="1"/>
</dbReference>
<evidence type="ECO:0000256" key="10">
    <source>
        <dbReference type="ARBA" id="ARBA00023112"/>
    </source>
</evidence>
<evidence type="ECO:0000256" key="13">
    <source>
        <dbReference type="RuleBase" id="RU362101"/>
    </source>
</evidence>
<gene>
    <name evidence="16" type="ORF">C0Z16_36755</name>
    <name evidence="15" type="ORF">LMG27174_07271</name>
</gene>
<keyword evidence="3" id="KW-0171">Cobalt transport</keyword>
<keyword evidence="9" id="KW-0406">Ion transport</keyword>
<dbReference type="InterPro" id="IPR011541">
    <property type="entry name" value="Ni/Co_transpt_high_affinity"/>
</dbReference>
<sequence>MLTPAGRYRIRRSAFALVFLMINAMHATGAQTVDVFGRTSSGAPGEGNVQAPTPQNGAEPHVAMLGPVRRAIAAGVVLQGRLNVQLQDQLVAQRNGASVLAGWTLMLLSFGYGVLHALGPGHGKMVVSTYLVSHRARVGHAIALSVWSACVQAISAIFLVGSAAWLAREGLGGVLTRAATLDLVSYISLLCVGLVTVWSIVTRRDCCDDGRITLIPKRRTGLFAARRNNGDVQHGRYLNASSLASRRARDWTRVDEKAGNVWIARQIVMTGLAVGVRPCVGAIFVLIGALANGMFMVGVLSAFAMAAGVSITVLTIGLASIGVNRLVSGRSLARRQVLQMIRKRLALAGALVITLFAAWRVVALLSGWQLATLA</sequence>
<feature type="transmembrane region" description="Helical" evidence="13">
    <location>
        <begin position="267"/>
        <end position="291"/>
    </location>
</feature>
<evidence type="ECO:0000256" key="6">
    <source>
        <dbReference type="ARBA" id="ARBA00022596"/>
    </source>
</evidence>
<evidence type="ECO:0000313" key="18">
    <source>
        <dbReference type="Proteomes" id="UP000494205"/>
    </source>
</evidence>
<dbReference type="AlphaFoldDB" id="A0A2N7VIG6"/>
<comment type="subcellular location">
    <subcellularLocation>
        <location evidence="2 13">Cell membrane</location>
        <topology evidence="2 13">Multi-pass membrane protein</topology>
    </subcellularLocation>
</comment>
<keyword evidence="7 13" id="KW-0812">Transmembrane</keyword>
<comment type="function">
    <text evidence="1">Efflux system for nickel and cobalt.</text>
</comment>
<reference evidence="15 18" key="2">
    <citation type="submission" date="2020-04" db="EMBL/GenBank/DDBJ databases">
        <authorList>
            <person name="De Canck E."/>
        </authorList>
    </citation>
    <scope>NUCLEOTIDE SEQUENCE [LARGE SCALE GENOMIC DNA]</scope>
    <source>
        <strain evidence="15 18">LMG 27174</strain>
    </source>
</reference>
<keyword evidence="10" id="KW-0921">Nickel transport</keyword>
<evidence type="ECO:0000256" key="7">
    <source>
        <dbReference type="ARBA" id="ARBA00022692"/>
    </source>
</evidence>